<sequence length="70" mass="8422">MDKIEELKMELLELSKKQAVLNFKIYELFQENRTLAIRLAGYIAENKLFGGNWNDEEVKKIMDKYLLKRR</sequence>
<comment type="caution">
    <text evidence="1">The sequence shown here is derived from an EMBL/GenBank/DDBJ whole genome shotgun (WGS) entry which is preliminary data.</text>
</comment>
<dbReference type="Proteomes" id="UP000617544">
    <property type="component" value="Unassembled WGS sequence"/>
</dbReference>
<dbReference type="GeneID" id="1444253"/>
<organism evidence="1 2">
    <name type="scientific">Pyrococcus horikoshii</name>
    <dbReference type="NCBI Taxonomy" id="53953"/>
    <lineage>
        <taxon>Archaea</taxon>
        <taxon>Methanobacteriati</taxon>
        <taxon>Methanobacteriota</taxon>
        <taxon>Thermococci</taxon>
        <taxon>Thermococcales</taxon>
        <taxon>Thermococcaceae</taxon>
        <taxon>Pyrococcus</taxon>
    </lineage>
</organism>
<name>A0A832T5Y1_PYRHR</name>
<proteinExistence type="predicted"/>
<dbReference type="RefSeq" id="WP_010884466.1">
    <property type="nucleotide sequence ID" value="NZ_DUJN01000004.1"/>
</dbReference>
<dbReference type="AlphaFoldDB" id="A0A832T5Y1"/>
<accession>A0A832T5Y1</accession>
<dbReference type="EMBL" id="DUJN01000004">
    <property type="protein sequence ID" value="HII61051.1"/>
    <property type="molecule type" value="Genomic_DNA"/>
</dbReference>
<evidence type="ECO:0000313" key="1">
    <source>
        <dbReference type="EMBL" id="HII61051.1"/>
    </source>
</evidence>
<protein>
    <submittedName>
        <fullName evidence="1">Uncharacterized protein</fullName>
    </submittedName>
</protein>
<gene>
    <name evidence="1" type="ORF">HA331_04735</name>
</gene>
<evidence type="ECO:0000313" key="2">
    <source>
        <dbReference type="Proteomes" id="UP000617544"/>
    </source>
</evidence>
<reference evidence="1" key="1">
    <citation type="journal article" date="2020" name="bioRxiv">
        <title>A rank-normalized archaeal taxonomy based on genome phylogeny resolves widespread incomplete and uneven classifications.</title>
        <authorList>
            <person name="Rinke C."/>
            <person name="Chuvochina M."/>
            <person name="Mussig A.J."/>
            <person name="Chaumeil P.-A."/>
            <person name="Waite D.W."/>
            <person name="Whitman W.B."/>
            <person name="Parks D.H."/>
            <person name="Hugenholtz P."/>
        </authorList>
    </citation>
    <scope>NUCLEOTIDE SEQUENCE</scope>
    <source>
        <strain evidence="1">UBA8834</strain>
    </source>
</reference>